<dbReference type="STRING" id="356882.A0A423W0F5"/>
<dbReference type="PANTHER" id="PTHR43205">
    <property type="entry name" value="PROSTAGLANDIN REDUCTASE"/>
    <property type="match status" value="1"/>
</dbReference>
<organism evidence="2 3">
    <name type="scientific">Cytospora schulzeri</name>
    <dbReference type="NCBI Taxonomy" id="448051"/>
    <lineage>
        <taxon>Eukaryota</taxon>
        <taxon>Fungi</taxon>
        <taxon>Dikarya</taxon>
        <taxon>Ascomycota</taxon>
        <taxon>Pezizomycotina</taxon>
        <taxon>Sordariomycetes</taxon>
        <taxon>Sordariomycetidae</taxon>
        <taxon>Diaporthales</taxon>
        <taxon>Cytosporaceae</taxon>
        <taxon>Cytospora</taxon>
    </lineage>
</organism>
<accession>A0A423W0F5</accession>
<keyword evidence="3" id="KW-1185">Reference proteome</keyword>
<dbReference type="OrthoDB" id="809632at2759"/>
<feature type="compositionally biased region" description="Basic residues" evidence="1">
    <location>
        <begin position="42"/>
        <end position="51"/>
    </location>
</feature>
<dbReference type="InterPro" id="IPR045010">
    <property type="entry name" value="MDR_fam"/>
</dbReference>
<dbReference type="SUPFAM" id="SSF51735">
    <property type="entry name" value="NAD(P)-binding Rossmann-fold domains"/>
    <property type="match status" value="1"/>
</dbReference>
<sequence length="186" mass="21142">MLPNETLIYKQYTPYAPTPTSVTRCALPGEESGSYSIPLGRGRTRRRHDPRHRTEIRQSHHVQGRRHGPRHGRRGGVDVYYDNVGGEQLEVALTRMKDFGQVISSGMVAVYNYPDEENYGIRSGMNIFLKRLSIKRLRLLGPTSYGKGKIKTKEEVVVGIDNAPEALVRMWNGDRFGKMVIQIDED</sequence>
<name>A0A423W0F5_9PEZI</name>
<dbReference type="PANTHER" id="PTHR43205:SF7">
    <property type="entry name" value="PROSTAGLANDIN REDUCTASE 1"/>
    <property type="match status" value="1"/>
</dbReference>
<gene>
    <name evidence="2" type="ORF">VMCG_07862</name>
</gene>
<dbReference type="EMBL" id="LKEA01000031">
    <property type="protein sequence ID" value="ROV96782.1"/>
    <property type="molecule type" value="Genomic_DNA"/>
</dbReference>
<evidence type="ECO:0000313" key="2">
    <source>
        <dbReference type="EMBL" id="ROV96782.1"/>
    </source>
</evidence>
<reference evidence="2 3" key="1">
    <citation type="submission" date="2015-09" db="EMBL/GenBank/DDBJ databases">
        <title>Host preference determinants of Valsa canker pathogens revealed by comparative genomics.</title>
        <authorList>
            <person name="Yin Z."/>
            <person name="Huang L."/>
        </authorList>
    </citation>
    <scope>NUCLEOTIDE SEQUENCE [LARGE SCALE GENOMIC DNA]</scope>
    <source>
        <strain evidence="2 3">03-1</strain>
    </source>
</reference>
<dbReference type="Pfam" id="PF13602">
    <property type="entry name" value="ADH_zinc_N_2"/>
    <property type="match status" value="1"/>
</dbReference>
<evidence type="ECO:0000313" key="3">
    <source>
        <dbReference type="Proteomes" id="UP000283895"/>
    </source>
</evidence>
<comment type="caution">
    <text evidence="2">The sequence shown here is derived from an EMBL/GenBank/DDBJ whole genome shotgun (WGS) entry which is preliminary data.</text>
</comment>
<dbReference type="InterPro" id="IPR036291">
    <property type="entry name" value="NAD(P)-bd_dom_sf"/>
</dbReference>
<feature type="region of interest" description="Disordered" evidence="1">
    <location>
        <begin position="24"/>
        <end position="78"/>
    </location>
</feature>
<evidence type="ECO:0000256" key="1">
    <source>
        <dbReference type="SAM" id="MobiDB-lite"/>
    </source>
</evidence>
<protein>
    <recommendedName>
        <fullName evidence="4">Alcohol dehydrogenase-like C-terminal domain-containing protein</fullName>
    </recommendedName>
</protein>
<feature type="compositionally biased region" description="Basic residues" evidence="1">
    <location>
        <begin position="59"/>
        <end position="74"/>
    </location>
</feature>
<dbReference type="Gene3D" id="3.40.50.720">
    <property type="entry name" value="NAD(P)-binding Rossmann-like Domain"/>
    <property type="match status" value="1"/>
</dbReference>
<dbReference type="GO" id="GO:0016628">
    <property type="term" value="F:oxidoreductase activity, acting on the CH-CH group of donors, NAD or NADP as acceptor"/>
    <property type="evidence" value="ECO:0007669"/>
    <property type="project" value="InterPro"/>
</dbReference>
<dbReference type="Proteomes" id="UP000283895">
    <property type="component" value="Unassembled WGS sequence"/>
</dbReference>
<proteinExistence type="predicted"/>
<evidence type="ECO:0008006" key="4">
    <source>
        <dbReference type="Google" id="ProtNLM"/>
    </source>
</evidence>
<dbReference type="AlphaFoldDB" id="A0A423W0F5"/>